<dbReference type="OrthoDB" id="3341102at2759"/>
<organism evidence="3 4">
    <name type="scientific">Tricholomella constricta</name>
    <dbReference type="NCBI Taxonomy" id="117010"/>
    <lineage>
        <taxon>Eukaryota</taxon>
        <taxon>Fungi</taxon>
        <taxon>Dikarya</taxon>
        <taxon>Basidiomycota</taxon>
        <taxon>Agaricomycotina</taxon>
        <taxon>Agaricomycetes</taxon>
        <taxon>Agaricomycetidae</taxon>
        <taxon>Agaricales</taxon>
        <taxon>Tricholomatineae</taxon>
        <taxon>Lyophyllaceae</taxon>
        <taxon>Tricholomella</taxon>
    </lineage>
</organism>
<evidence type="ECO:0000256" key="1">
    <source>
        <dbReference type="SAM" id="MobiDB-lite"/>
    </source>
</evidence>
<proteinExistence type="predicted"/>
<feature type="compositionally biased region" description="Basic and acidic residues" evidence="1">
    <location>
        <begin position="1586"/>
        <end position="1599"/>
    </location>
</feature>
<feature type="region of interest" description="Disordered" evidence="1">
    <location>
        <begin position="15"/>
        <end position="48"/>
    </location>
</feature>
<feature type="region of interest" description="Disordered" evidence="1">
    <location>
        <begin position="734"/>
        <end position="767"/>
    </location>
</feature>
<dbReference type="InterPro" id="IPR004875">
    <property type="entry name" value="DDE_SF_endonuclease_dom"/>
</dbReference>
<keyword evidence="4" id="KW-1185">Reference proteome</keyword>
<feature type="region of interest" description="Disordered" evidence="1">
    <location>
        <begin position="1571"/>
        <end position="1759"/>
    </location>
</feature>
<dbReference type="GO" id="GO:0003676">
    <property type="term" value="F:nucleic acid binding"/>
    <property type="evidence" value="ECO:0007669"/>
    <property type="project" value="InterPro"/>
</dbReference>
<feature type="compositionally biased region" description="Low complexity" evidence="1">
    <location>
        <begin position="737"/>
        <end position="749"/>
    </location>
</feature>
<feature type="domain" description="DDE-1" evidence="2">
    <location>
        <begin position="1136"/>
        <end position="1289"/>
    </location>
</feature>
<dbReference type="Proteomes" id="UP000565441">
    <property type="component" value="Unassembled WGS sequence"/>
</dbReference>
<feature type="compositionally biased region" description="Polar residues" evidence="1">
    <location>
        <begin position="1699"/>
        <end position="1717"/>
    </location>
</feature>
<dbReference type="Pfam" id="PF03184">
    <property type="entry name" value="DDE_1"/>
    <property type="match status" value="1"/>
</dbReference>
<sequence>MPHSRNFAGFRTPLAIPVMENPPDPANSGLPLDPPTSTAAAPRPNQGAFSKEEKALLLSHLPQYQEFVDKLAQKATGPRGTGQVKGDKGDWVLRLVYPLFIQQFNSTGPDGPNLESLKHKLKKWFVNNTKTNVEVPAPSTSSKVPRATSAVDLFAKTKQADIRDMINKERTETGQSTKESNLTLHRKYKHEFQQKSLLPTATEALRGMCGWNWGGHGEVMFFLQGAYRNKAGDLKTFSGTVSNNAQSATFADQCANFKDFRNEFRRFAEGALPAETMTPTESTVKPVKLTIILNEDGYPILPSLDPESIPVASCHHLLAEYCTNTTKCSRPSQDKDSVDVRAFWSTDPPNIECTLAILEDLPIPSPAVIMALENDDLARQQLSIIYAHILDSPSARFPLWILMYWKEVSNLRIHVRTPWNDAQLHILEKRKLWRSPESRKLCDAAERAMLTLPWAGHTFGLTEKEPTVKLSWYLSQRWLSTTHANQCLDILRGDLSCSVNDLDQEIVSPTFFTRLRVLFRTRQRVPYGNNPGCRDLWATGSDLAIGDRTSIGGIANVNGDHWVAVIVDMTRLRILYGDSLGGRDAELLDAISWWIKLHTRQTLDHSDLRIAPQKDTYNCLIFASNALGHHYLSLPLLSGTPNDANAKRLVIFKRICARDSDFRITTEQNEEGRMLTYRSEPAGRDMFFYPTSILVPLASYEHATTCSMLEILDRSEDEDDTPMSDATRLTKFPIEIPTNNPSLSTTPTPMHTRPSLKRKHWSSDEPRKSADLRQWFTKVCSEEAKLDRLRMVNEHRQIMESRSEADLAAQARAKRCKTENATVRQQNHRERIKEAEIETGKRDCHGKLVKMANLVSSSSDWSPTLNVPEVSRPNRVLKEDIRQERGTVGRPRTKEYKLAVLTNWMCPLLFCHIERAGRLAKPQMRPVDIVRTLQKLDDGLFAGLTSQVVGRWIDRTGEFPRWSDNTLMRVELGNKPGGITTRVGILMKYPVQATEILELLQGLRDSSVAITLTTIRGLMVGHLEHSAPEIFTTASKDGTFFRCSEMFTSKFVKRALGWTMRRSTRAGGKIPADADQILWKAHLRMSFSVKDESIPSALLVNSDQTQMTYAQGCHMTYAPIGSKQVTTVGSEEKCAITVMVSIANDGTLLPFQAIYKGSTNGSLPSCNSRSMKAALDAGFLFEPSKTSTYWSTQETMKSFVNNILVPYYDRVIKRDNLRPDQRRLWQIDCWSVHRSDEFLDWMAAKHPLIIMHFVPARMTGLFQPSDVGFQRAFKHSLKRSAHEDVVEETLAKLKTGVKPIKIVLDTKIKTLRDRTPHWLWTAYENFSSKSVVIRKAWEMCRAGEFNLSYESLTSPATRETLRNLPITDPEFFAELTRPRSRVPILSEEDVTIEDAEVFELDVPLDDSVVPHEAVINDLHGTLPTTNDQHFVRGEDGVVSAAEAEEVLVEEVEGEVLDTTGAVIEELGRGKRKKLRNALYTTEAFKCEKVFKGRYIEMAWKVANSTEVPWDVLGTSTRDSVGLGNKLADFPSLDPKAMKATDALRLYTAIFDGQNRCHNVLQFSKSLSLSGGDGDNIQNDDDNQNNDDNHNDDSDNEIKALDGSPFQGPAPAPITQSSSPVANFSPPILRDNASDSASTPSNTGDGGSENSITTTATSAHGHVPTVTNGGGDTATNTSDGGGENTTTTTTTSAHAHVPTIGTTVNKPQEDTGATTSAPEANADTLKSSDIPGSALGSKHGGRRGRGGKSGGRRGGKGIAASRVPVGAVDIVNTDSAPGAQSSAVYTPAIVESMPTGVAAALTSTLTLPTPASTASQLEDEPRRSSRKRKAPSTRDVLDTPVGKQAPAKRRNLSERWHYAPA</sequence>
<dbReference type="EMBL" id="JAACJP010000005">
    <property type="protein sequence ID" value="KAF5384182.1"/>
    <property type="molecule type" value="Genomic_DNA"/>
</dbReference>
<feature type="compositionally biased region" description="Basic and acidic residues" evidence="1">
    <location>
        <begin position="1850"/>
        <end position="1860"/>
    </location>
</feature>
<dbReference type="InterPro" id="IPR038765">
    <property type="entry name" value="Papain-like_cys_pep_sf"/>
</dbReference>
<comment type="caution">
    <text evidence="3">The sequence shown here is derived from an EMBL/GenBank/DDBJ whole genome shotgun (WGS) entry which is preliminary data.</text>
</comment>
<feature type="compositionally biased region" description="Polar residues" evidence="1">
    <location>
        <begin position="1633"/>
        <end position="1657"/>
    </location>
</feature>
<reference evidence="3 4" key="1">
    <citation type="journal article" date="2020" name="ISME J.">
        <title>Uncovering the hidden diversity of litter-decomposition mechanisms in mushroom-forming fungi.</title>
        <authorList>
            <person name="Floudas D."/>
            <person name="Bentzer J."/>
            <person name="Ahren D."/>
            <person name="Johansson T."/>
            <person name="Persson P."/>
            <person name="Tunlid A."/>
        </authorList>
    </citation>
    <scope>NUCLEOTIDE SEQUENCE [LARGE SCALE GENOMIC DNA]</scope>
    <source>
        <strain evidence="3 4">CBS 661.87</strain>
    </source>
</reference>
<feature type="region of interest" description="Disordered" evidence="1">
    <location>
        <begin position="1808"/>
        <end position="1860"/>
    </location>
</feature>
<dbReference type="Gene3D" id="3.40.395.10">
    <property type="entry name" value="Adenoviral Proteinase, Chain A"/>
    <property type="match status" value="1"/>
</dbReference>
<dbReference type="SUPFAM" id="SSF54001">
    <property type="entry name" value="Cysteine proteinases"/>
    <property type="match status" value="1"/>
</dbReference>
<name>A0A8H5HJ40_9AGAR</name>
<evidence type="ECO:0000259" key="2">
    <source>
        <dbReference type="Pfam" id="PF03184"/>
    </source>
</evidence>
<evidence type="ECO:0000313" key="4">
    <source>
        <dbReference type="Proteomes" id="UP000565441"/>
    </source>
</evidence>
<gene>
    <name evidence="3" type="ORF">D9615_003148</name>
</gene>
<accession>A0A8H5HJ40</accession>
<protein>
    <recommendedName>
        <fullName evidence="2">DDE-1 domain-containing protein</fullName>
    </recommendedName>
</protein>
<evidence type="ECO:0000313" key="3">
    <source>
        <dbReference type="EMBL" id="KAF5384182.1"/>
    </source>
</evidence>
<feature type="compositionally biased region" description="Basic residues" evidence="1">
    <location>
        <begin position="1738"/>
        <end position="1754"/>
    </location>
</feature>